<feature type="transmembrane region" description="Helical" evidence="2">
    <location>
        <begin position="287"/>
        <end position="310"/>
    </location>
</feature>
<evidence type="ECO:0000256" key="1">
    <source>
        <dbReference type="SAM" id="MobiDB-lite"/>
    </source>
</evidence>
<evidence type="ECO:0000313" key="4">
    <source>
        <dbReference type="EMBL" id="ELT92655.1"/>
    </source>
</evidence>
<dbReference type="CDD" id="cd00118">
    <property type="entry name" value="LysM"/>
    <property type="match status" value="1"/>
</dbReference>
<dbReference type="PANTHER" id="PTHR20932:SF13">
    <property type="entry name" value="LD36653P"/>
    <property type="match status" value="1"/>
</dbReference>
<proteinExistence type="predicted"/>
<dbReference type="PANTHER" id="PTHR20932">
    <property type="entry name" value="LYSM AND PUTATIVE PEPTIDOGLYCAN-BINDING DOMAIN-CONTAINING PROTEIN"/>
    <property type="match status" value="1"/>
</dbReference>
<dbReference type="AlphaFoldDB" id="R7TNK9"/>
<keyword evidence="2" id="KW-0812">Transmembrane</keyword>
<gene>
    <name evidence="4" type="ORF">CAPTEDRAFT_219061</name>
</gene>
<dbReference type="Gene3D" id="3.10.350.10">
    <property type="entry name" value="LysM domain"/>
    <property type="match status" value="1"/>
</dbReference>
<dbReference type="FunCoup" id="R7TNK9">
    <property type="interactions" value="150"/>
</dbReference>
<dbReference type="InterPro" id="IPR045030">
    <property type="entry name" value="LYSM1-4"/>
</dbReference>
<feature type="region of interest" description="Disordered" evidence="1">
    <location>
        <begin position="170"/>
        <end position="201"/>
    </location>
</feature>
<feature type="compositionally biased region" description="Polar residues" evidence="1">
    <location>
        <begin position="330"/>
        <end position="339"/>
    </location>
</feature>
<keyword evidence="6" id="KW-1185">Reference proteome</keyword>
<dbReference type="Pfam" id="PF01476">
    <property type="entry name" value="LysM"/>
    <property type="match status" value="1"/>
</dbReference>
<dbReference type="EMBL" id="KB310053">
    <property type="protein sequence ID" value="ELT92655.1"/>
    <property type="molecule type" value="Genomic_DNA"/>
</dbReference>
<feature type="region of interest" description="Disordered" evidence="1">
    <location>
        <begin position="315"/>
        <end position="339"/>
    </location>
</feature>
<keyword evidence="2" id="KW-1133">Transmembrane helix</keyword>
<evidence type="ECO:0000256" key="2">
    <source>
        <dbReference type="SAM" id="Phobius"/>
    </source>
</evidence>
<accession>R7TNK9</accession>
<keyword evidence="2" id="KW-0472">Membrane</keyword>
<reference evidence="4 6" key="2">
    <citation type="journal article" date="2013" name="Nature">
        <title>Insights into bilaterian evolution from three spiralian genomes.</title>
        <authorList>
            <person name="Simakov O."/>
            <person name="Marletaz F."/>
            <person name="Cho S.J."/>
            <person name="Edsinger-Gonzales E."/>
            <person name="Havlak P."/>
            <person name="Hellsten U."/>
            <person name="Kuo D.H."/>
            <person name="Larsson T."/>
            <person name="Lv J."/>
            <person name="Arendt D."/>
            <person name="Savage R."/>
            <person name="Osoegawa K."/>
            <person name="de Jong P."/>
            <person name="Grimwood J."/>
            <person name="Chapman J.A."/>
            <person name="Shapiro H."/>
            <person name="Aerts A."/>
            <person name="Otillar R.P."/>
            <person name="Terry A.Y."/>
            <person name="Boore J.L."/>
            <person name="Grigoriev I.V."/>
            <person name="Lindberg D.R."/>
            <person name="Seaver E.C."/>
            <person name="Weisblat D.A."/>
            <person name="Putnam N.H."/>
            <person name="Rokhsar D.S."/>
        </authorList>
    </citation>
    <scope>NUCLEOTIDE SEQUENCE</scope>
    <source>
        <strain evidence="4 6">I ESC-2004</strain>
    </source>
</reference>
<sequence length="339" mass="38077">MKRGYAKAVAKERKHLNGEAARLLPGEAQVQNVPSARVYVFGDVDVEDEEINDEMEMPSMRSRGHPKKAHKESMEPQTEIFERTIAEGDTLQSIALKYSVQVNEVIHLIFVTVLLVQDILANPTFLHVAELKRVNNLIRDQDFYALQTIKVPITAHGLISEIIAQESKELRNGAEATPPVRRQSREERLSMGSETDYNLDSESDETKRLLVVRTLSIRDSLGKKSQSKEAQKFLCKMDADIHRIVESTSSRKADLNEVTSRLTTKAIQPFVEQRKNAMPGADCGLRWWSVVALMFLVGLVTPVLIFLYVASHRTQDGNPPPTESPYRASTLLNSLPNSS</sequence>
<dbReference type="EMBL" id="AMQN01013234">
    <property type="status" value="NOT_ANNOTATED_CDS"/>
    <property type="molecule type" value="Genomic_DNA"/>
</dbReference>
<evidence type="ECO:0000259" key="3">
    <source>
        <dbReference type="Pfam" id="PF01476"/>
    </source>
</evidence>
<dbReference type="OrthoDB" id="538216at2759"/>
<feature type="domain" description="LysM" evidence="3">
    <location>
        <begin position="84"/>
        <end position="105"/>
    </location>
</feature>
<evidence type="ECO:0000313" key="5">
    <source>
        <dbReference type="EnsemblMetazoa" id="CapteP219061"/>
    </source>
</evidence>
<reference evidence="6" key="1">
    <citation type="submission" date="2012-12" db="EMBL/GenBank/DDBJ databases">
        <authorList>
            <person name="Hellsten U."/>
            <person name="Grimwood J."/>
            <person name="Chapman J.A."/>
            <person name="Shapiro H."/>
            <person name="Aerts A."/>
            <person name="Otillar R.P."/>
            <person name="Terry A.Y."/>
            <person name="Boore J.L."/>
            <person name="Simakov O."/>
            <person name="Marletaz F."/>
            <person name="Cho S.-J."/>
            <person name="Edsinger-Gonzales E."/>
            <person name="Havlak P."/>
            <person name="Kuo D.-H."/>
            <person name="Larsson T."/>
            <person name="Lv J."/>
            <person name="Arendt D."/>
            <person name="Savage R."/>
            <person name="Osoegawa K."/>
            <person name="de Jong P."/>
            <person name="Lindberg D.R."/>
            <person name="Seaver E.C."/>
            <person name="Weisblat D.A."/>
            <person name="Putnam N.H."/>
            <person name="Grigoriev I.V."/>
            <person name="Rokhsar D.S."/>
        </authorList>
    </citation>
    <scope>NUCLEOTIDE SEQUENCE</scope>
    <source>
        <strain evidence="6">I ESC-2004</strain>
    </source>
</reference>
<dbReference type="InterPro" id="IPR036779">
    <property type="entry name" value="LysM_dom_sf"/>
</dbReference>
<organism evidence="4">
    <name type="scientific">Capitella teleta</name>
    <name type="common">Polychaete worm</name>
    <dbReference type="NCBI Taxonomy" id="283909"/>
    <lineage>
        <taxon>Eukaryota</taxon>
        <taxon>Metazoa</taxon>
        <taxon>Spiralia</taxon>
        <taxon>Lophotrochozoa</taxon>
        <taxon>Annelida</taxon>
        <taxon>Polychaeta</taxon>
        <taxon>Sedentaria</taxon>
        <taxon>Scolecida</taxon>
        <taxon>Capitellidae</taxon>
        <taxon>Capitella</taxon>
    </lineage>
</organism>
<protein>
    <recommendedName>
        <fullName evidence="3">LysM domain-containing protein</fullName>
    </recommendedName>
</protein>
<reference evidence="5" key="3">
    <citation type="submission" date="2015-06" db="UniProtKB">
        <authorList>
            <consortium name="EnsemblMetazoa"/>
        </authorList>
    </citation>
    <scope>IDENTIFICATION</scope>
</reference>
<dbReference type="Proteomes" id="UP000014760">
    <property type="component" value="Unassembled WGS sequence"/>
</dbReference>
<dbReference type="InterPro" id="IPR018392">
    <property type="entry name" value="LysM"/>
</dbReference>
<dbReference type="EnsemblMetazoa" id="CapteT219061">
    <property type="protein sequence ID" value="CapteP219061"/>
    <property type="gene ID" value="CapteG219061"/>
</dbReference>
<dbReference type="HOGENOM" id="CLU_070676_0_1_1"/>
<dbReference type="OMA" id="IALQFCC"/>
<evidence type="ECO:0000313" key="6">
    <source>
        <dbReference type="Proteomes" id="UP000014760"/>
    </source>
</evidence>
<name>R7TNK9_CAPTE</name>